<reference evidence="1" key="1">
    <citation type="submission" date="2018-05" db="EMBL/GenBank/DDBJ databases">
        <authorList>
            <person name="Lanie J.A."/>
            <person name="Ng W.-L."/>
            <person name="Kazmierczak K.M."/>
            <person name="Andrzejewski T.M."/>
            <person name="Davidsen T.M."/>
            <person name="Wayne K.J."/>
            <person name="Tettelin H."/>
            <person name="Glass J.I."/>
            <person name="Rusch D."/>
            <person name="Podicherti R."/>
            <person name="Tsui H.-C.T."/>
            <person name="Winkler M.E."/>
        </authorList>
    </citation>
    <scope>NUCLEOTIDE SEQUENCE</scope>
</reference>
<protein>
    <submittedName>
        <fullName evidence="1">Uncharacterized protein</fullName>
    </submittedName>
</protein>
<accession>A0A382U1C4</accession>
<dbReference type="EMBL" id="UINC01140779">
    <property type="protein sequence ID" value="SVD28124.1"/>
    <property type="molecule type" value="Genomic_DNA"/>
</dbReference>
<organism evidence="1">
    <name type="scientific">marine metagenome</name>
    <dbReference type="NCBI Taxonomy" id="408172"/>
    <lineage>
        <taxon>unclassified sequences</taxon>
        <taxon>metagenomes</taxon>
        <taxon>ecological metagenomes</taxon>
    </lineage>
</organism>
<evidence type="ECO:0000313" key="1">
    <source>
        <dbReference type="EMBL" id="SVD28124.1"/>
    </source>
</evidence>
<sequence length="80" mass="9373">MNHITPFDDYPIHQAASPIAVPSSTDRNFYDRYWFNGIDPDTNYIFEIGIGVYPNRHIIDAHFSISYQGKQYSYHASQRM</sequence>
<proteinExistence type="predicted"/>
<name>A0A382U1C4_9ZZZZ</name>
<dbReference type="AlphaFoldDB" id="A0A382U1C4"/>
<gene>
    <name evidence="1" type="ORF">METZ01_LOCUS380978</name>
</gene>
<feature type="non-terminal residue" evidence="1">
    <location>
        <position position="80"/>
    </location>
</feature>